<reference evidence="3" key="1">
    <citation type="submission" date="2014-07" db="EMBL/GenBank/DDBJ databases">
        <authorList>
            <person name="Urmite Genomes Urmite Genomes"/>
        </authorList>
    </citation>
    <scope>NUCLEOTIDE SEQUENCE</scope>
    <source>
        <strain evidence="3">11W110_air</strain>
    </source>
</reference>
<protein>
    <recommendedName>
        <fullName evidence="4">DUF4244 domain-containing protein</fullName>
    </recommendedName>
</protein>
<evidence type="ECO:0008006" key="4">
    <source>
        <dbReference type="Google" id="ProtNLM"/>
    </source>
</evidence>
<dbReference type="AlphaFoldDB" id="A0A078MS36"/>
<gene>
    <name evidence="3" type="ORF">BN1051_02442</name>
</gene>
<keyword evidence="2" id="KW-1133">Transmembrane helix</keyword>
<evidence type="ECO:0000313" key="3">
    <source>
        <dbReference type="EMBL" id="CEA09079.1"/>
    </source>
</evidence>
<dbReference type="InterPro" id="IPR025338">
    <property type="entry name" value="DUF4244"/>
</dbReference>
<accession>A0A078MS36</accession>
<proteinExistence type="predicted"/>
<evidence type="ECO:0000256" key="1">
    <source>
        <dbReference type="SAM" id="MobiDB-lite"/>
    </source>
</evidence>
<organism evidence="3">
    <name type="scientific">Arthrobacter saudimassiliensis</name>
    <dbReference type="NCBI Taxonomy" id="1461584"/>
    <lineage>
        <taxon>Bacteria</taxon>
        <taxon>Bacillati</taxon>
        <taxon>Actinomycetota</taxon>
        <taxon>Actinomycetes</taxon>
        <taxon>Micrococcales</taxon>
        <taxon>Micrococcaceae</taxon>
        <taxon>Arthrobacter</taxon>
    </lineage>
</organism>
<feature type="transmembrane region" description="Helical" evidence="2">
    <location>
        <begin position="76"/>
        <end position="95"/>
    </location>
</feature>
<dbReference type="Pfam" id="PF14029">
    <property type="entry name" value="DUF4244"/>
    <property type="match status" value="1"/>
</dbReference>
<keyword evidence="2" id="KW-0472">Membrane</keyword>
<dbReference type="EMBL" id="LN483071">
    <property type="protein sequence ID" value="CEA09079.1"/>
    <property type="molecule type" value="Genomic_DNA"/>
</dbReference>
<evidence type="ECO:0000256" key="2">
    <source>
        <dbReference type="SAM" id="Phobius"/>
    </source>
</evidence>
<sequence length="114" mass="11903">MKQIQNARRLENQRPGNLTGCGAEPALGDSSQAAEAARRSRVESSDVVDLADWKVRRTAARQLPDDAEAGMATAEYAIATLAAVAFAALLAAVLGSGEVRGMLMSLIQSALSFG</sequence>
<name>A0A078MS36_9MICC</name>
<keyword evidence="2" id="KW-0812">Transmembrane</keyword>
<feature type="region of interest" description="Disordered" evidence="1">
    <location>
        <begin position="1"/>
        <end position="45"/>
    </location>
</feature>
<dbReference type="PATRIC" id="fig|1461584.3.peg.2417"/>